<protein>
    <submittedName>
        <fullName evidence="1">Uncharacterized protein</fullName>
    </submittedName>
</protein>
<accession>A0ABQ8AZS2</accession>
<name>A0ABQ8AZS2_BRANA</name>
<reference evidence="1 2" key="1">
    <citation type="submission" date="2021-05" db="EMBL/GenBank/DDBJ databases">
        <title>Genome Assembly of Synthetic Allotetraploid Brassica napus Reveals Homoeologous Exchanges between Subgenomes.</title>
        <authorList>
            <person name="Davis J.T."/>
        </authorList>
    </citation>
    <scope>NUCLEOTIDE SEQUENCE [LARGE SCALE GENOMIC DNA]</scope>
    <source>
        <strain evidence="2">cv. Da-Ae</strain>
        <tissue evidence="1">Seedling</tissue>
    </source>
</reference>
<gene>
    <name evidence="1" type="ORF">HID58_047612</name>
</gene>
<dbReference type="Proteomes" id="UP000824890">
    <property type="component" value="Unassembled WGS sequence"/>
</dbReference>
<evidence type="ECO:0000313" key="2">
    <source>
        <dbReference type="Proteomes" id="UP000824890"/>
    </source>
</evidence>
<evidence type="ECO:0000313" key="1">
    <source>
        <dbReference type="EMBL" id="KAH0898044.1"/>
    </source>
</evidence>
<proteinExistence type="predicted"/>
<dbReference type="EMBL" id="JAGKQM010000012">
    <property type="protein sequence ID" value="KAH0898044.1"/>
    <property type="molecule type" value="Genomic_DNA"/>
</dbReference>
<keyword evidence="2" id="KW-1185">Reference proteome</keyword>
<organism evidence="1 2">
    <name type="scientific">Brassica napus</name>
    <name type="common">Rape</name>
    <dbReference type="NCBI Taxonomy" id="3708"/>
    <lineage>
        <taxon>Eukaryota</taxon>
        <taxon>Viridiplantae</taxon>
        <taxon>Streptophyta</taxon>
        <taxon>Embryophyta</taxon>
        <taxon>Tracheophyta</taxon>
        <taxon>Spermatophyta</taxon>
        <taxon>Magnoliopsida</taxon>
        <taxon>eudicotyledons</taxon>
        <taxon>Gunneridae</taxon>
        <taxon>Pentapetalae</taxon>
        <taxon>rosids</taxon>
        <taxon>malvids</taxon>
        <taxon>Brassicales</taxon>
        <taxon>Brassicaceae</taxon>
        <taxon>Brassiceae</taxon>
        <taxon>Brassica</taxon>
    </lineage>
</organism>
<comment type="caution">
    <text evidence="1">The sequence shown here is derived from an EMBL/GenBank/DDBJ whole genome shotgun (WGS) entry which is preliminary data.</text>
</comment>
<sequence length="79" mass="9006">MTKKIVGGFPRRNKSLTCPEFQTTPSGLRCDCCEITGVDAKMKGSHYPSSHHHHQRVHHGFYSAYHNSTVMKEKKTFKS</sequence>